<evidence type="ECO:0000256" key="4">
    <source>
        <dbReference type="ARBA" id="ARBA00048448"/>
    </source>
</evidence>
<dbReference type="PANTHER" id="PTHR43563">
    <property type="entry name" value="AMINE OXIDASE"/>
    <property type="match status" value="1"/>
</dbReference>
<dbReference type="AlphaFoldDB" id="A0AAD9VJK6"/>
<dbReference type="EMBL" id="JAIFRP010004402">
    <property type="protein sequence ID" value="KAK2576993.1"/>
    <property type="molecule type" value="Genomic_DNA"/>
</dbReference>
<evidence type="ECO:0000256" key="1">
    <source>
        <dbReference type="ARBA" id="ARBA00004362"/>
    </source>
</evidence>
<dbReference type="EC" id="1.4.3.4" evidence="3"/>
<keyword evidence="5" id="KW-0812">Transmembrane</keyword>
<dbReference type="InterPro" id="IPR050703">
    <property type="entry name" value="Flavin_MAO"/>
</dbReference>
<comment type="similarity">
    <text evidence="2">Belongs to the flavin monoamine oxidase family.</text>
</comment>
<dbReference type="Gene3D" id="3.50.50.60">
    <property type="entry name" value="FAD/NAD(P)-binding domain"/>
    <property type="match status" value="1"/>
</dbReference>
<evidence type="ECO:0000313" key="7">
    <source>
        <dbReference type="EMBL" id="KAK2576993.1"/>
    </source>
</evidence>
<keyword evidence="5" id="KW-1133">Transmembrane helix</keyword>
<dbReference type="InterPro" id="IPR002937">
    <property type="entry name" value="Amino_oxidase"/>
</dbReference>
<evidence type="ECO:0000259" key="6">
    <source>
        <dbReference type="Pfam" id="PF01593"/>
    </source>
</evidence>
<feature type="transmembrane region" description="Helical" evidence="5">
    <location>
        <begin position="266"/>
        <end position="289"/>
    </location>
</feature>
<comment type="catalytic activity">
    <reaction evidence="4">
        <text>a secondary aliphatic amine + O2 + H2O = a primary amine + an aldehyde + H2O2</text>
        <dbReference type="Rhea" id="RHEA:26414"/>
        <dbReference type="ChEBI" id="CHEBI:15377"/>
        <dbReference type="ChEBI" id="CHEBI:15379"/>
        <dbReference type="ChEBI" id="CHEBI:16240"/>
        <dbReference type="ChEBI" id="CHEBI:17478"/>
        <dbReference type="ChEBI" id="CHEBI:58855"/>
        <dbReference type="ChEBI" id="CHEBI:65296"/>
        <dbReference type="EC" id="1.4.3.4"/>
    </reaction>
</comment>
<protein>
    <recommendedName>
        <fullName evidence="3">monoamine oxidase</fullName>
        <ecNumber evidence="3">1.4.3.4</ecNumber>
    </recommendedName>
</protein>
<evidence type="ECO:0000256" key="3">
    <source>
        <dbReference type="ARBA" id="ARBA00012804"/>
    </source>
</evidence>
<gene>
    <name evidence="7" type="ORF">KPH14_011955</name>
</gene>
<accession>A0AAD9VJK6</accession>
<comment type="subcellular location">
    <subcellularLocation>
        <location evidence="1">Mitochondrion outer membrane</location>
        <topology evidence="1">Single-pass type IV membrane protein</topology>
        <orientation evidence="1">Cytoplasmic side</orientation>
    </subcellularLocation>
</comment>
<feature type="domain" description="Amine oxidase" evidence="6">
    <location>
        <begin position="6"/>
        <end position="240"/>
    </location>
</feature>
<dbReference type="InterPro" id="IPR036188">
    <property type="entry name" value="FAD/NAD-bd_sf"/>
</dbReference>
<comment type="caution">
    <text evidence="7">The sequence shown here is derived from an EMBL/GenBank/DDBJ whole genome shotgun (WGS) entry which is preliminary data.</text>
</comment>
<sequence length="295" mass="33440">MARITEELLRHIRIEGGNIIYNKPVTKIEFNDDRAYCYTTQYCFKCSIVVIAVPPPEISYIHIEPPLPQNASRSQTLYLQSDNIFFNVFYKEPFWNNEYSGDVLATPESNTILNVAYDATCDNEEQGVIAGFLNNTNVTSTTSKLLLFETLSRCFQTNEAKRWINYKECERVLEREDVIIQSECGWPMSVMQPCHISDHVNHINASTDRTLFAASEYATKWPGTVDGAIETGELVACLVLLKVRPQTLNLADMIAISSLDTVRHSFFIGIAIMQCFCLAMNTAILFSLLRVAYSK</sequence>
<proteinExistence type="inferred from homology"/>
<keyword evidence="8" id="KW-1185">Reference proteome</keyword>
<reference evidence="7" key="2">
    <citation type="journal article" date="2023" name="Commun. Biol.">
        <title>Intrasexual cuticular hydrocarbon dimorphism in a wasp sheds light on hydrocarbon biosynthesis genes in Hymenoptera.</title>
        <authorList>
            <person name="Moris V.C."/>
            <person name="Podsiadlowski L."/>
            <person name="Martin S."/>
            <person name="Oeyen J.P."/>
            <person name="Donath A."/>
            <person name="Petersen M."/>
            <person name="Wilbrandt J."/>
            <person name="Misof B."/>
            <person name="Liedtke D."/>
            <person name="Thamm M."/>
            <person name="Scheiner R."/>
            <person name="Schmitt T."/>
            <person name="Niehuis O."/>
        </authorList>
    </citation>
    <scope>NUCLEOTIDE SEQUENCE</scope>
    <source>
        <strain evidence="7">GBR_01_08_01A</strain>
    </source>
</reference>
<dbReference type="Proteomes" id="UP001258017">
    <property type="component" value="Unassembled WGS sequence"/>
</dbReference>
<dbReference type="Pfam" id="PF01593">
    <property type="entry name" value="Amino_oxidase"/>
    <property type="match status" value="1"/>
</dbReference>
<reference evidence="7" key="1">
    <citation type="submission" date="2021-08" db="EMBL/GenBank/DDBJ databases">
        <authorList>
            <person name="Misof B."/>
            <person name="Oliver O."/>
            <person name="Podsiadlowski L."/>
            <person name="Donath A."/>
            <person name="Peters R."/>
            <person name="Mayer C."/>
            <person name="Rust J."/>
            <person name="Gunkel S."/>
            <person name="Lesny P."/>
            <person name="Martin S."/>
            <person name="Oeyen J.P."/>
            <person name="Petersen M."/>
            <person name="Panagiotis P."/>
            <person name="Wilbrandt J."/>
            <person name="Tanja T."/>
        </authorList>
    </citation>
    <scope>NUCLEOTIDE SEQUENCE</scope>
    <source>
        <strain evidence="7">GBR_01_08_01A</strain>
        <tissue evidence="7">Thorax + abdomen</tissue>
    </source>
</reference>
<evidence type="ECO:0000313" key="8">
    <source>
        <dbReference type="Proteomes" id="UP001258017"/>
    </source>
</evidence>
<evidence type="ECO:0000256" key="2">
    <source>
        <dbReference type="ARBA" id="ARBA00005995"/>
    </source>
</evidence>
<keyword evidence="5" id="KW-0472">Membrane</keyword>
<dbReference type="SUPFAM" id="SSF51905">
    <property type="entry name" value="FAD/NAD(P)-binding domain"/>
    <property type="match status" value="1"/>
</dbReference>
<dbReference type="GO" id="GO:0097621">
    <property type="term" value="F:monoamine oxidase activity"/>
    <property type="evidence" value="ECO:0007669"/>
    <property type="project" value="UniProtKB-EC"/>
</dbReference>
<dbReference type="PANTHER" id="PTHR43563:SF14">
    <property type="entry name" value="AMINE OXIDASE"/>
    <property type="match status" value="1"/>
</dbReference>
<organism evidence="7 8">
    <name type="scientific">Odynerus spinipes</name>
    <dbReference type="NCBI Taxonomy" id="1348599"/>
    <lineage>
        <taxon>Eukaryota</taxon>
        <taxon>Metazoa</taxon>
        <taxon>Ecdysozoa</taxon>
        <taxon>Arthropoda</taxon>
        <taxon>Hexapoda</taxon>
        <taxon>Insecta</taxon>
        <taxon>Pterygota</taxon>
        <taxon>Neoptera</taxon>
        <taxon>Endopterygota</taxon>
        <taxon>Hymenoptera</taxon>
        <taxon>Apocrita</taxon>
        <taxon>Aculeata</taxon>
        <taxon>Vespoidea</taxon>
        <taxon>Vespidae</taxon>
        <taxon>Eumeninae</taxon>
        <taxon>Odynerus</taxon>
    </lineage>
</organism>
<name>A0AAD9VJK6_9HYME</name>
<dbReference type="GO" id="GO:0005741">
    <property type="term" value="C:mitochondrial outer membrane"/>
    <property type="evidence" value="ECO:0007669"/>
    <property type="project" value="UniProtKB-SubCell"/>
</dbReference>
<evidence type="ECO:0000256" key="5">
    <source>
        <dbReference type="SAM" id="Phobius"/>
    </source>
</evidence>